<keyword evidence="4" id="KW-1185">Reference proteome</keyword>
<dbReference type="InterPro" id="IPR029058">
    <property type="entry name" value="AB_hydrolase_fold"/>
</dbReference>
<dbReference type="PANTHER" id="PTHR23024">
    <property type="entry name" value="ARYLACETAMIDE DEACETYLASE"/>
    <property type="match status" value="1"/>
</dbReference>
<comment type="similarity">
    <text evidence="1">Belongs to the 'GDXG' lipolytic enzyme family.</text>
</comment>
<dbReference type="Proteomes" id="UP001642360">
    <property type="component" value="Unassembled WGS sequence"/>
</dbReference>
<gene>
    <name evidence="3" type="ORF">ILEXP_LOCUS51311</name>
</gene>
<dbReference type="PANTHER" id="PTHR23024:SF467">
    <property type="entry name" value="CARBOXYLESTERASE 12-RELATED"/>
    <property type="match status" value="1"/>
</dbReference>
<organism evidence="3 4">
    <name type="scientific">Ilex paraguariensis</name>
    <name type="common">yerba mate</name>
    <dbReference type="NCBI Taxonomy" id="185542"/>
    <lineage>
        <taxon>Eukaryota</taxon>
        <taxon>Viridiplantae</taxon>
        <taxon>Streptophyta</taxon>
        <taxon>Embryophyta</taxon>
        <taxon>Tracheophyta</taxon>
        <taxon>Spermatophyta</taxon>
        <taxon>Magnoliopsida</taxon>
        <taxon>eudicotyledons</taxon>
        <taxon>Gunneridae</taxon>
        <taxon>Pentapetalae</taxon>
        <taxon>asterids</taxon>
        <taxon>campanulids</taxon>
        <taxon>Aquifoliales</taxon>
        <taxon>Aquifoliaceae</taxon>
        <taxon>Ilex</taxon>
    </lineage>
</organism>
<proteinExistence type="inferred from homology"/>
<name>A0ABC8UJS7_9AQUA</name>
<dbReference type="AlphaFoldDB" id="A0ABC8UJS7"/>
<dbReference type="SUPFAM" id="SSF53474">
    <property type="entry name" value="alpha/beta-Hydrolases"/>
    <property type="match status" value="1"/>
</dbReference>
<evidence type="ECO:0000313" key="4">
    <source>
        <dbReference type="Proteomes" id="UP001642360"/>
    </source>
</evidence>
<dbReference type="Gene3D" id="3.40.50.1820">
    <property type="entry name" value="alpha/beta hydrolase"/>
    <property type="match status" value="1"/>
</dbReference>
<evidence type="ECO:0000259" key="2">
    <source>
        <dbReference type="Pfam" id="PF07859"/>
    </source>
</evidence>
<sequence length="237" mass="26746">MASSATEIVNEFFPVFRVYKDGRVERMEGNDVVPASIDLDTGFQSKDVEIAPEIGVRARLYLPTNANPHHKLTVLVYFHGGAFVVQSFFSPMLAPEHPLPIAYEDSWVAIKWVVSHFKGDGQEPWLEDYVDFERVFFGGDSAGRNIAHNMTIRVGVEKLDGISIFGLVLNHPFFWGEEPIGNEDDETNYPNKSFVDRLWRFGNPSTVGSDDPLLNLAKNPDLPSLGWCRFVLLRKIC</sequence>
<protein>
    <recommendedName>
        <fullName evidence="2">Alpha/beta hydrolase fold-3 domain-containing protein</fullName>
    </recommendedName>
</protein>
<evidence type="ECO:0000313" key="3">
    <source>
        <dbReference type="EMBL" id="CAK9181260.1"/>
    </source>
</evidence>
<feature type="domain" description="Alpha/beta hydrolase fold-3" evidence="2">
    <location>
        <begin position="93"/>
        <end position="223"/>
    </location>
</feature>
<reference evidence="3 4" key="1">
    <citation type="submission" date="2024-02" db="EMBL/GenBank/DDBJ databases">
        <authorList>
            <person name="Vignale AGUSTIN F."/>
            <person name="Sosa J E."/>
            <person name="Modenutti C."/>
        </authorList>
    </citation>
    <scope>NUCLEOTIDE SEQUENCE [LARGE SCALE GENOMIC DNA]</scope>
</reference>
<dbReference type="InterPro" id="IPR013094">
    <property type="entry name" value="AB_hydrolase_3"/>
</dbReference>
<evidence type="ECO:0000256" key="1">
    <source>
        <dbReference type="ARBA" id="ARBA00010515"/>
    </source>
</evidence>
<dbReference type="InterPro" id="IPR050466">
    <property type="entry name" value="Carboxylest/Gibb_receptor"/>
</dbReference>
<accession>A0ABC8UJS7</accession>
<dbReference type="EMBL" id="CAUOFW020007969">
    <property type="protein sequence ID" value="CAK9181260.1"/>
    <property type="molecule type" value="Genomic_DNA"/>
</dbReference>
<comment type="caution">
    <text evidence="3">The sequence shown here is derived from an EMBL/GenBank/DDBJ whole genome shotgun (WGS) entry which is preliminary data.</text>
</comment>
<dbReference type="Pfam" id="PF07859">
    <property type="entry name" value="Abhydrolase_3"/>
    <property type="match status" value="1"/>
</dbReference>